<organism evidence="2 5">
    <name type="scientific">Streptococcus agalactiae</name>
    <dbReference type="NCBI Taxonomy" id="1311"/>
    <lineage>
        <taxon>Bacteria</taxon>
        <taxon>Bacillati</taxon>
        <taxon>Bacillota</taxon>
        <taxon>Bacilli</taxon>
        <taxon>Lactobacillales</taxon>
        <taxon>Streptococcaceae</taxon>
        <taxon>Streptococcus</taxon>
    </lineage>
</organism>
<evidence type="ECO:0000313" key="6">
    <source>
        <dbReference type="Proteomes" id="UP000255140"/>
    </source>
</evidence>
<evidence type="ECO:0000313" key="1">
    <source>
        <dbReference type="EMBL" id="SQA18056.1"/>
    </source>
</evidence>
<reference evidence="4 5" key="1">
    <citation type="submission" date="2018-06" db="EMBL/GenBank/DDBJ databases">
        <authorList>
            <consortium name="Pathogen Informatics"/>
            <person name="Doyle S."/>
        </authorList>
    </citation>
    <scope>NUCLEOTIDE SEQUENCE [LARGE SCALE GENOMIC DNA]</scope>
    <source>
        <strain evidence="1 4">NCTC8181</strain>
        <strain evidence="2 5">NCTC8185</strain>
        <strain evidence="3 6">NCTC9828</strain>
    </source>
</reference>
<gene>
    <name evidence="1" type="ORF">NCTC8181_01061</name>
    <name evidence="2" type="ORF">NCTC8185_00911</name>
    <name evidence="3" type="ORF">NCTC9828_00198</name>
</gene>
<proteinExistence type="predicted"/>
<dbReference type="RefSeq" id="WP_228305700.1">
    <property type="nucleotide sequence ID" value="NZ_CAACXY010000001.1"/>
</dbReference>
<dbReference type="EMBL" id="UHEW01000005">
    <property type="protein sequence ID" value="SUN27215.1"/>
    <property type="molecule type" value="Genomic_DNA"/>
</dbReference>
<dbReference type="InterPro" id="IPR046228">
    <property type="entry name" value="DUF6261"/>
</dbReference>
<name>A0A1D0CRQ8_STRAG</name>
<comment type="caution">
    <text evidence="2">The sequence shown here is derived from an EMBL/GenBank/DDBJ whole genome shotgun (WGS) entry which is preliminary data.</text>
</comment>
<dbReference type="Proteomes" id="UP000255140">
    <property type="component" value="Unassembled WGS sequence"/>
</dbReference>
<protein>
    <submittedName>
        <fullName evidence="2">Uncharacterized protein</fullName>
    </submittedName>
</protein>
<dbReference type="Pfam" id="PF19775">
    <property type="entry name" value="DUF6261"/>
    <property type="match status" value="1"/>
</dbReference>
<sequence length="134" mass="15390">MLAEHKNVTNLTYEEETAQLTRFFEKMAEPEKQAALTSLNLTVHFDNLKAAQQQFTKTNQARLEEQTDTKVGASLKQKKLLRASYDYLIDLIAILAYGQQNNVDLQNLKVQLNTIRKRYKGREGKKSGKEEKGE</sequence>
<dbReference type="EMBL" id="UAVB01000001">
    <property type="protein sequence ID" value="SQA18056.1"/>
    <property type="molecule type" value="Genomic_DNA"/>
</dbReference>
<dbReference type="AlphaFoldDB" id="A0A1D0CRQ8"/>
<dbReference type="EMBL" id="UHEQ01000004">
    <property type="protein sequence ID" value="SUN13684.1"/>
    <property type="molecule type" value="Genomic_DNA"/>
</dbReference>
<evidence type="ECO:0000313" key="5">
    <source>
        <dbReference type="Proteomes" id="UP000254076"/>
    </source>
</evidence>
<evidence type="ECO:0000313" key="3">
    <source>
        <dbReference type="EMBL" id="SUN27215.1"/>
    </source>
</evidence>
<evidence type="ECO:0000313" key="2">
    <source>
        <dbReference type="EMBL" id="SUN13684.1"/>
    </source>
</evidence>
<accession>A0A1D0CRQ8</accession>
<dbReference type="Proteomes" id="UP000254076">
    <property type="component" value="Unassembled WGS sequence"/>
</dbReference>
<evidence type="ECO:0000313" key="4">
    <source>
        <dbReference type="Proteomes" id="UP000250200"/>
    </source>
</evidence>
<dbReference type="Proteomes" id="UP000250200">
    <property type="component" value="Unassembled WGS sequence"/>
</dbReference>